<reference evidence="1" key="1">
    <citation type="journal article" date="2019" name="Science">
        <title>Mutation of a bHLH transcription factor allowed almond domestication.</title>
        <authorList>
            <person name="Sanchez-Perez R."/>
            <person name="Pavan S."/>
            <person name="Mazzeo R."/>
            <person name="Moldovan C."/>
            <person name="Aiese Cigliano R."/>
            <person name="Del Cueto J."/>
            <person name="Ricciardi F."/>
            <person name="Lotti C."/>
            <person name="Ricciardi L."/>
            <person name="Dicenta F."/>
            <person name="Lopez-Marques R.L."/>
            <person name="Lindberg Moller B."/>
        </authorList>
    </citation>
    <scope>NUCLEOTIDE SEQUENCE</scope>
</reference>
<gene>
    <name evidence="1" type="ORF">Prudu_005523</name>
</gene>
<name>A0A4Y1QXS1_PRUDU</name>
<organism evidence="1">
    <name type="scientific">Prunus dulcis</name>
    <name type="common">Almond</name>
    <name type="synonym">Amygdalus dulcis</name>
    <dbReference type="NCBI Taxonomy" id="3755"/>
    <lineage>
        <taxon>Eukaryota</taxon>
        <taxon>Viridiplantae</taxon>
        <taxon>Streptophyta</taxon>
        <taxon>Embryophyta</taxon>
        <taxon>Tracheophyta</taxon>
        <taxon>Spermatophyta</taxon>
        <taxon>Magnoliopsida</taxon>
        <taxon>eudicotyledons</taxon>
        <taxon>Gunneridae</taxon>
        <taxon>Pentapetalae</taxon>
        <taxon>rosids</taxon>
        <taxon>fabids</taxon>
        <taxon>Rosales</taxon>
        <taxon>Rosaceae</taxon>
        <taxon>Amygdaloideae</taxon>
        <taxon>Amygdaleae</taxon>
        <taxon>Prunus</taxon>
    </lineage>
</organism>
<sequence>MGVCLPTSDILIEHCERLRASSSSVGDYCNWGLQALVSLKFLEIGGRGSDEILETLLKQQLLPTTLQSLQIKELSTLKSLDGKGLAHLLSSRTIY</sequence>
<proteinExistence type="predicted"/>
<protein>
    <submittedName>
        <fullName evidence="1">Uncharacterized protein</fullName>
    </submittedName>
</protein>
<evidence type="ECO:0000313" key="1">
    <source>
        <dbReference type="EMBL" id="BBG96660.1"/>
    </source>
</evidence>
<accession>A0A4Y1QXS1</accession>
<dbReference type="EMBL" id="AP019298">
    <property type="protein sequence ID" value="BBG96660.1"/>
    <property type="molecule type" value="Genomic_DNA"/>
</dbReference>
<dbReference type="AlphaFoldDB" id="A0A4Y1QXS1"/>